<proteinExistence type="predicted"/>
<dbReference type="PRINTS" id="PR00035">
    <property type="entry name" value="HTHGNTR"/>
</dbReference>
<dbReference type="SMART" id="SM00895">
    <property type="entry name" value="FCD"/>
    <property type="match status" value="1"/>
</dbReference>
<dbReference type="Gene3D" id="1.20.120.530">
    <property type="entry name" value="GntR ligand-binding domain-like"/>
    <property type="match status" value="1"/>
</dbReference>
<dbReference type="RefSeq" id="WP_208293994.1">
    <property type="nucleotide sequence ID" value="NZ_SOAU01000001.1"/>
</dbReference>
<feature type="region of interest" description="Disordered" evidence="4">
    <location>
        <begin position="198"/>
        <end position="231"/>
    </location>
</feature>
<protein>
    <submittedName>
        <fullName evidence="6">DNA-binding GntR family transcriptional regulator</fullName>
    </submittedName>
</protein>
<organism evidence="6 7">
    <name type="scientific">Ilumatobacter fluminis</name>
    <dbReference type="NCBI Taxonomy" id="467091"/>
    <lineage>
        <taxon>Bacteria</taxon>
        <taxon>Bacillati</taxon>
        <taxon>Actinomycetota</taxon>
        <taxon>Acidimicrobiia</taxon>
        <taxon>Acidimicrobiales</taxon>
        <taxon>Ilumatobacteraceae</taxon>
        <taxon>Ilumatobacter</taxon>
    </lineage>
</organism>
<keyword evidence="2 6" id="KW-0238">DNA-binding</keyword>
<sequence>MSNRKGDNADSSLSEIRKMILTGELLPGEKVNQGEIADRLGVSRIPVREALGALVTEGLLDHWPNTGYTVVRPTVEDLSEIYLMRQVLEAELFRSVDLAALDPGELEAVNDELRELGTEAGFYEYREANRRFHFAIFDRSPLRLVLREVRRLWILSEFYHSLYFRHDGATEQVLADHDRIIEAVRQRDQVLLVEASADHREGTKRSMTPSLSRRPTRSETRASTPPVDALD</sequence>
<evidence type="ECO:0000256" key="4">
    <source>
        <dbReference type="SAM" id="MobiDB-lite"/>
    </source>
</evidence>
<dbReference type="PANTHER" id="PTHR43537">
    <property type="entry name" value="TRANSCRIPTIONAL REGULATOR, GNTR FAMILY"/>
    <property type="match status" value="1"/>
</dbReference>
<dbReference type="SUPFAM" id="SSF48008">
    <property type="entry name" value="GntR ligand-binding domain-like"/>
    <property type="match status" value="1"/>
</dbReference>
<accession>A0A4R7HXR9</accession>
<dbReference type="SMART" id="SM00345">
    <property type="entry name" value="HTH_GNTR"/>
    <property type="match status" value="1"/>
</dbReference>
<dbReference type="SUPFAM" id="SSF46785">
    <property type="entry name" value="Winged helix' DNA-binding domain"/>
    <property type="match status" value="1"/>
</dbReference>
<reference evidence="6 7" key="1">
    <citation type="submission" date="2019-03" db="EMBL/GenBank/DDBJ databases">
        <title>Sequencing the genomes of 1000 actinobacteria strains.</title>
        <authorList>
            <person name="Klenk H.-P."/>
        </authorList>
    </citation>
    <scope>NUCLEOTIDE SEQUENCE [LARGE SCALE GENOMIC DNA]</scope>
    <source>
        <strain evidence="6 7">DSM 18936</strain>
    </source>
</reference>
<dbReference type="Gene3D" id="1.10.10.10">
    <property type="entry name" value="Winged helix-like DNA-binding domain superfamily/Winged helix DNA-binding domain"/>
    <property type="match status" value="1"/>
</dbReference>
<dbReference type="InterPro" id="IPR036390">
    <property type="entry name" value="WH_DNA-bd_sf"/>
</dbReference>
<evidence type="ECO:0000256" key="1">
    <source>
        <dbReference type="ARBA" id="ARBA00023015"/>
    </source>
</evidence>
<dbReference type="CDD" id="cd07377">
    <property type="entry name" value="WHTH_GntR"/>
    <property type="match status" value="1"/>
</dbReference>
<dbReference type="InterPro" id="IPR008920">
    <property type="entry name" value="TF_FadR/GntR_C"/>
</dbReference>
<evidence type="ECO:0000256" key="2">
    <source>
        <dbReference type="ARBA" id="ARBA00023125"/>
    </source>
</evidence>
<dbReference type="InterPro" id="IPR000524">
    <property type="entry name" value="Tscrpt_reg_HTH_GntR"/>
</dbReference>
<dbReference type="Proteomes" id="UP000294558">
    <property type="component" value="Unassembled WGS sequence"/>
</dbReference>
<feature type="domain" description="HTH gntR-type" evidence="5">
    <location>
        <begin position="6"/>
        <end position="73"/>
    </location>
</feature>
<dbReference type="GO" id="GO:0003700">
    <property type="term" value="F:DNA-binding transcription factor activity"/>
    <property type="evidence" value="ECO:0007669"/>
    <property type="project" value="InterPro"/>
</dbReference>
<dbReference type="InterPro" id="IPR011711">
    <property type="entry name" value="GntR_C"/>
</dbReference>
<name>A0A4R7HXR9_9ACTN</name>
<keyword evidence="3" id="KW-0804">Transcription</keyword>
<evidence type="ECO:0000313" key="6">
    <source>
        <dbReference type="EMBL" id="TDT15865.1"/>
    </source>
</evidence>
<keyword evidence="7" id="KW-1185">Reference proteome</keyword>
<dbReference type="AlphaFoldDB" id="A0A4R7HXR9"/>
<dbReference type="PROSITE" id="PS50949">
    <property type="entry name" value="HTH_GNTR"/>
    <property type="match status" value="1"/>
</dbReference>
<keyword evidence="1" id="KW-0805">Transcription regulation</keyword>
<dbReference type="InterPro" id="IPR036388">
    <property type="entry name" value="WH-like_DNA-bd_sf"/>
</dbReference>
<dbReference type="Pfam" id="PF07729">
    <property type="entry name" value="FCD"/>
    <property type="match status" value="1"/>
</dbReference>
<evidence type="ECO:0000259" key="5">
    <source>
        <dbReference type="PROSITE" id="PS50949"/>
    </source>
</evidence>
<dbReference type="GO" id="GO:0003677">
    <property type="term" value="F:DNA binding"/>
    <property type="evidence" value="ECO:0007669"/>
    <property type="project" value="UniProtKB-KW"/>
</dbReference>
<comment type="caution">
    <text evidence="6">The sequence shown here is derived from an EMBL/GenBank/DDBJ whole genome shotgun (WGS) entry which is preliminary data.</text>
</comment>
<dbReference type="Pfam" id="PF00392">
    <property type="entry name" value="GntR"/>
    <property type="match status" value="1"/>
</dbReference>
<dbReference type="PANTHER" id="PTHR43537:SF45">
    <property type="entry name" value="GNTR FAMILY REGULATORY PROTEIN"/>
    <property type="match status" value="1"/>
</dbReference>
<gene>
    <name evidence="6" type="ORF">BDK89_1444</name>
</gene>
<dbReference type="EMBL" id="SOAU01000001">
    <property type="protein sequence ID" value="TDT15865.1"/>
    <property type="molecule type" value="Genomic_DNA"/>
</dbReference>
<evidence type="ECO:0000313" key="7">
    <source>
        <dbReference type="Proteomes" id="UP000294558"/>
    </source>
</evidence>
<evidence type="ECO:0000256" key="3">
    <source>
        <dbReference type="ARBA" id="ARBA00023163"/>
    </source>
</evidence>